<dbReference type="GO" id="GO:0032259">
    <property type="term" value="P:methylation"/>
    <property type="evidence" value="ECO:0007669"/>
    <property type="project" value="UniProtKB-KW"/>
</dbReference>
<keyword evidence="1" id="KW-0808">Transferase</keyword>
<sequence>MKILNTFSVPNLCDAGARVLKGIKPINPMQKIVVGEALTVKTSPHDWGTVVKAIKYARNKIIVVDANGGDIAVWGGLASTNAKLKGVLGIVIDGGIRDVEDINALKFPAFAKHIVPNAGKPLDEGEINVPITCGGELINPKDIIVGDCNGVAVIKREELSEIIENAKAIKEKETNIRNKILRGMDLGDILRLR</sequence>
<protein>
    <submittedName>
        <fullName evidence="1">Dimethylmenaquinone methyltransferase</fullName>
    </submittedName>
</protein>
<dbReference type="Gene3D" id="3.50.30.40">
    <property type="entry name" value="Ribonuclease E inhibitor RraA/RraA-like"/>
    <property type="match status" value="1"/>
</dbReference>
<dbReference type="RefSeq" id="WP_013798764.1">
    <property type="nucleotide sequence ID" value="NC_015562.1"/>
</dbReference>
<dbReference type="STRING" id="880724.Metig_0604"/>
<dbReference type="GeneID" id="10643442"/>
<dbReference type="Proteomes" id="UP000009227">
    <property type="component" value="Chromosome"/>
</dbReference>
<dbReference type="InterPro" id="IPR005493">
    <property type="entry name" value="RraA/RraA-like"/>
</dbReference>
<name>F6BCE7_METIK</name>
<dbReference type="HOGENOM" id="CLU_072626_3_1_2"/>
<dbReference type="KEGG" id="mig:Metig_0604"/>
<dbReference type="PANTHER" id="PTHR33254:SF4">
    <property type="entry name" value="4-HYDROXY-4-METHYL-2-OXOGLUTARATE ALDOLASE 3-RELATED"/>
    <property type="match status" value="1"/>
</dbReference>
<dbReference type="GO" id="GO:0008168">
    <property type="term" value="F:methyltransferase activity"/>
    <property type="evidence" value="ECO:0007669"/>
    <property type="project" value="UniProtKB-KW"/>
</dbReference>
<dbReference type="AlphaFoldDB" id="F6BCE7"/>
<reference evidence="1 2" key="1">
    <citation type="submission" date="2011-05" db="EMBL/GenBank/DDBJ databases">
        <title>Complete sequence of Methanotorris igneus Kol 5.</title>
        <authorList>
            <consortium name="US DOE Joint Genome Institute"/>
            <person name="Lucas S."/>
            <person name="Han J."/>
            <person name="Lapidus A."/>
            <person name="Cheng J.-F."/>
            <person name="Goodwin L."/>
            <person name="Pitluck S."/>
            <person name="Peters L."/>
            <person name="Mikhailova N."/>
            <person name="Chertkov O."/>
            <person name="Han C."/>
            <person name="Tapia R."/>
            <person name="Land M."/>
            <person name="Hauser L."/>
            <person name="Kyrpides N."/>
            <person name="Ivanova N."/>
            <person name="Pagani I."/>
            <person name="Sieprawska-Lupa M."/>
            <person name="Whitman W."/>
            <person name="Woyke T."/>
        </authorList>
    </citation>
    <scope>NUCLEOTIDE SEQUENCE [LARGE SCALE GENOMIC DNA]</scope>
    <source>
        <strain evidence="2">DSM 5666 / JCM 11834 / Kol 5</strain>
    </source>
</reference>
<evidence type="ECO:0000313" key="2">
    <source>
        <dbReference type="Proteomes" id="UP000009227"/>
    </source>
</evidence>
<keyword evidence="1" id="KW-0489">Methyltransferase</keyword>
<accession>F6BCE7</accession>
<organism evidence="2">
    <name type="scientific">Methanotorris igneus (strain DSM 5666 / JCM 11834 / Kol 5)</name>
    <dbReference type="NCBI Taxonomy" id="880724"/>
    <lineage>
        <taxon>Archaea</taxon>
        <taxon>Methanobacteriati</taxon>
        <taxon>Methanobacteriota</taxon>
        <taxon>Methanomada group</taxon>
        <taxon>Methanococci</taxon>
        <taxon>Methanococcales</taxon>
        <taxon>Methanocaldococcaceae</taxon>
        <taxon>Methanotorris</taxon>
    </lineage>
</organism>
<dbReference type="PANTHER" id="PTHR33254">
    <property type="entry name" value="4-HYDROXY-4-METHYL-2-OXOGLUTARATE ALDOLASE 3-RELATED"/>
    <property type="match status" value="1"/>
</dbReference>
<evidence type="ECO:0000313" key="1">
    <source>
        <dbReference type="EMBL" id="AEF96158.1"/>
    </source>
</evidence>
<dbReference type="InterPro" id="IPR036704">
    <property type="entry name" value="RraA/RraA-like_sf"/>
</dbReference>
<dbReference type="OrthoDB" id="15246at2157"/>
<proteinExistence type="predicted"/>
<keyword evidence="2" id="KW-1185">Reference proteome</keyword>
<dbReference type="GO" id="GO:0008948">
    <property type="term" value="F:oxaloacetate decarboxylase activity"/>
    <property type="evidence" value="ECO:0007669"/>
    <property type="project" value="TreeGrafter"/>
</dbReference>
<dbReference type="Pfam" id="PF03737">
    <property type="entry name" value="RraA-like"/>
    <property type="match status" value="1"/>
</dbReference>
<gene>
    <name evidence="1" type="ordered locus">Metig_0604</name>
</gene>
<dbReference type="GO" id="GO:0047443">
    <property type="term" value="F:4-hydroxy-4-methyl-2-oxoglutarate aldolase activity"/>
    <property type="evidence" value="ECO:0007669"/>
    <property type="project" value="TreeGrafter"/>
</dbReference>
<dbReference type="CDD" id="cd16841">
    <property type="entry name" value="RraA_family"/>
    <property type="match status" value="1"/>
</dbReference>
<dbReference type="EMBL" id="CP002737">
    <property type="protein sequence ID" value="AEF96158.1"/>
    <property type="molecule type" value="Genomic_DNA"/>
</dbReference>
<dbReference type="SUPFAM" id="SSF89562">
    <property type="entry name" value="RraA-like"/>
    <property type="match status" value="1"/>
</dbReference>